<sequence length="79" mass="8420">MGFLADPLEHVGDFRPAAVDHHHPDAHQAQEDNVADDRLAQLLGNHGIAAVFDHHGLAAEVLNIGQGLGQHLRPVNVGV</sequence>
<protein>
    <submittedName>
        <fullName evidence="1">Uncharacterized protein</fullName>
    </submittedName>
</protein>
<gene>
    <name evidence="1" type="ORF">SDC9_184993</name>
</gene>
<dbReference type="EMBL" id="VSSQ01092147">
    <property type="protein sequence ID" value="MPN37474.1"/>
    <property type="molecule type" value="Genomic_DNA"/>
</dbReference>
<proteinExistence type="predicted"/>
<evidence type="ECO:0000313" key="1">
    <source>
        <dbReference type="EMBL" id="MPN37474.1"/>
    </source>
</evidence>
<organism evidence="1">
    <name type="scientific">bioreactor metagenome</name>
    <dbReference type="NCBI Taxonomy" id="1076179"/>
    <lineage>
        <taxon>unclassified sequences</taxon>
        <taxon>metagenomes</taxon>
        <taxon>ecological metagenomes</taxon>
    </lineage>
</organism>
<reference evidence="1" key="1">
    <citation type="submission" date="2019-08" db="EMBL/GenBank/DDBJ databases">
        <authorList>
            <person name="Kucharzyk K."/>
            <person name="Murdoch R.W."/>
            <person name="Higgins S."/>
            <person name="Loffler F."/>
        </authorList>
    </citation>
    <scope>NUCLEOTIDE SEQUENCE</scope>
</reference>
<accession>A0A645HMZ0</accession>
<name>A0A645HMZ0_9ZZZZ</name>
<dbReference type="AlphaFoldDB" id="A0A645HMZ0"/>
<comment type="caution">
    <text evidence="1">The sequence shown here is derived from an EMBL/GenBank/DDBJ whole genome shotgun (WGS) entry which is preliminary data.</text>
</comment>